<dbReference type="EMBL" id="JH767145">
    <property type="protein sequence ID" value="EQC37277.1"/>
    <property type="molecule type" value="Genomic_DNA"/>
</dbReference>
<evidence type="ECO:0000313" key="1">
    <source>
        <dbReference type="EMBL" id="EQC37277.1"/>
    </source>
</evidence>
<dbReference type="PANTHER" id="PTHR31366">
    <property type="entry name" value="UPF0739 PROTEIN C1ORF74"/>
    <property type="match status" value="1"/>
</dbReference>
<dbReference type="VEuPathDB" id="FungiDB:SDRG_05501"/>
<dbReference type="OrthoDB" id="63594at2759"/>
<dbReference type="Proteomes" id="UP000030762">
    <property type="component" value="Unassembled WGS sequence"/>
</dbReference>
<name>T0S3F2_SAPDV</name>
<dbReference type="Pfam" id="PF14953">
    <property type="entry name" value="DUF4504"/>
    <property type="match status" value="1"/>
</dbReference>
<dbReference type="InterPro" id="IPR027850">
    <property type="entry name" value="DUF4504"/>
</dbReference>
<dbReference type="eggNOG" id="ENOG502SEZN">
    <property type="taxonomic scope" value="Eukaryota"/>
</dbReference>
<organism evidence="1 2">
    <name type="scientific">Saprolegnia diclina (strain VS20)</name>
    <dbReference type="NCBI Taxonomy" id="1156394"/>
    <lineage>
        <taxon>Eukaryota</taxon>
        <taxon>Sar</taxon>
        <taxon>Stramenopiles</taxon>
        <taxon>Oomycota</taxon>
        <taxon>Saprolegniomycetes</taxon>
        <taxon>Saprolegniales</taxon>
        <taxon>Saprolegniaceae</taxon>
        <taxon>Saprolegnia</taxon>
    </lineage>
</organism>
<dbReference type="InParanoid" id="T0S3F2"/>
<accession>T0S3F2</accession>
<dbReference type="GeneID" id="19946228"/>
<dbReference type="PANTHER" id="PTHR31366:SF2">
    <property type="entry name" value="UPF0739 PROTEIN C1ORF74"/>
    <property type="match status" value="1"/>
</dbReference>
<evidence type="ECO:0000313" key="2">
    <source>
        <dbReference type="Proteomes" id="UP000030762"/>
    </source>
</evidence>
<dbReference type="RefSeq" id="XP_008609439.1">
    <property type="nucleotide sequence ID" value="XM_008611217.1"/>
</dbReference>
<gene>
    <name evidence="1" type="ORF">SDRG_05501</name>
</gene>
<dbReference type="OMA" id="YPVLYWH"/>
<proteinExistence type="predicted"/>
<reference evidence="1 2" key="1">
    <citation type="submission" date="2012-04" db="EMBL/GenBank/DDBJ databases">
        <title>The Genome Sequence of Saprolegnia declina VS20.</title>
        <authorList>
            <consortium name="The Broad Institute Genome Sequencing Platform"/>
            <person name="Russ C."/>
            <person name="Nusbaum C."/>
            <person name="Tyler B."/>
            <person name="van West P."/>
            <person name="Dieguez-Uribeondo J."/>
            <person name="de Bruijn I."/>
            <person name="Tripathy S."/>
            <person name="Jiang R."/>
            <person name="Young S.K."/>
            <person name="Zeng Q."/>
            <person name="Gargeya S."/>
            <person name="Fitzgerald M."/>
            <person name="Haas B."/>
            <person name="Abouelleil A."/>
            <person name="Alvarado L."/>
            <person name="Arachchi H.M."/>
            <person name="Berlin A."/>
            <person name="Chapman S.B."/>
            <person name="Goldberg J."/>
            <person name="Griggs A."/>
            <person name="Gujja S."/>
            <person name="Hansen M."/>
            <person name="Howarth C."/>
            <person name="Imamovic A."/>
            <person name="Larimer J."/>
            <person name="McCowen C."/>
            <person name="Montmayeur A."/>
            <person name="Murphy C."/>
            <person name="Neiman D."/>
            <person name="Pearson M."/>
            <person name="Priest M."/>
            <person name="Roberts A."/>
            <person name="Saif S."/>
            <person name="Shea T."/>
            <person name="Sisk P."/>
            <person name="Sykes S."/>
            <person name="Wortman J."/>
            <person name="Nusbaum C."/>
            <person name="Birren B."/>
        </authorList>
    </citation>
    <scope>NUCLEOTIDE SEQUENCE [LARGE SCALE GENOMIC DNA]</scope>
    <source>
        <strain evidence="1 2">VS20</strain>
    </source>
</reference>
<dbReference type="AlphaFoldDB" id="T0S3F2"/>
<protein>
    <submittedName>
        <fullName evidence="1">Uncharacterized protein</fullName>
    </submittedName>
</protein>
<keyword evidence="2" id="KW-1185">Reference proteome</keyword>
<sequence length="310" mass="33288">MASILGTPASFAATFGLVGRFLDGDDHRACRAASKAVDGLYADCMSPSPDCSGHVRRQIVHAITRYARTLQKKVRWPQKVVAALANDLFLVVTGVRIACLVDCAAIPQPRALALLAALREELMGCDHVRAVYLDDDLFFVHARRLSRSLVTDVASLWAHRLCIDVTPSASSSTSTAPTILTPPPALSAFATALVTALTWSTAHHVLALTPLLQRFSQSAIAVAGLLLDYPVLYWHVAPHSLPGNTLGLQPLVLYTVTIDVDGAALAVAQFSAPQALHDARVLRARCRRRTSTGHVLHVVSTTCVLPRVSL</sequence>